<gene>
    <name evidence="2" type="ORF">M0R45_026479</name>
</gene>
<evidence type="ECO:0000313" key="3">
    <source>
        <dbReference type="Proteomes" id="UP001457282"/>
    </source>
</evidence>
<evidence type="ECO:0000313" key="2">
    <source>
        <dbReference type="EMBL" id="KAK9929377.1"/>
    </source>
</evidence>
<evidence type="ECO:0000256" key="1">
    <source>
        <dbReference type="SAM" id="MobiDB-lite"/>
    </source>
</evidence>
<reference evidence="2 3" key="1">
    <citation type="journal article" date="2023" name="G3 (Bethesda)">
        <title>A chromosome-length genome assembly and annotation of blackberry (Rubus argutus, cv. 'Hillquist').</title>
        <authorList>
            <person name="Bruna T."/>
            <person name="Aryal R."/>
            <person name="Dudchenko O."/>
            <person name="Sargent D.J."/>
            <person name="Mead D."/>
            <person name="Buti M."/>
            <person name="Cavallini A."/>
            <person name="Hytonen T."/>
            <person name="Andres J."/>
            <person name="Pham M."/>
            <person name="Weisz D."/>
            <person name="Mascagni F."/>
            <person name="Usai G."/>
            <person name="Natali L."/>
            <person name="Bassil N."/>
            <person name="Fernandez G.E."/>
            <person name="Lomsadze A."/>
            <person name="Armour M."/>
            <person name="Olukolu B."/>
            <person name="Poorten T."/>
            <person name="Britton C."/>
            <person name="Davik J."/>
            <person name="Ashrafi H."/>
            <person name="Aiden E.L."/>
            <person name="Borodovsky M."/>
            <person name="Worthington M."/>
        </authorList>
    </citation>
    <scope>NUCLEOTIDE SEQUENCE [LARGE SCALE GENOMIC DNA]</scope>
    <source>
        <strain evidence="2">PI 553951</strain>
    </source>
</reference>
<keyword evidence="3" id="KW-1185">Reference proteome</keyword>
<dbReference type="Proteomes" id="UP001457282">
    <property type="component" value="Unassembled WGS sequence"/>
</dbReference>
<feature type="compositionally biased region" description="Basic and acidic residues" evidence="1">
    <location>
        <begin position="24"/>
        <end position="33"/>
    </location>
</feature>
<proteinExistence type="predicted"/>
<sequence>MLCLQNKNPSEKLGANQASKSLKQQREEKRKASEASGDTRAWNTLYIRTDTVGVSKSDFLDLKADESPVCYSLEQKQMFAQTKKVLTKDGVNVESLKNFAARKAGDIKRRNHMEHACFTGEELAMWFF</sequence>
<protein>
    <submittedName>
        <fullName evidence="2">Uncharacterized protein</fullName>
    </submittedName>
</protein>
<accession>A0AAW1WXJ1</accession>
<name>A0AAW1WXJ1_RUBAR</name>
<comment type="caution">
    <text evidence="2">The sequence shown here is derived from an EMBL/GenBank/DDBJ whole genome shotgun (WGS) entry which is preliminary data.</text>
</comment>
<feature type="region of interest" description="Disordered" evidence="1">
    <location>
        <begin position="1"/>
        <end position="37"/>
    </location>
</feature>
<dbReference type="AlphaFoldDB" id="A0AAW1WXJ1"/>
<organism evidence="2 3">
    <name type="scientific">Rubus argutus</name>
    <name type="common">Southern blackberry</name>
    <dbReference type="NCBI Taxonomy" id="59490"/>
    <lineage>
        <taxon>Eukaryota</taxon>
        <taxon>Viridiplantae</taxon>
        <taxon>Streptophyta</taxon>
        <taxon>Embryophyta</taxon>
        <taxon>Tracheophyta</taxon>
        <taxon>Spermatophyta</taxon>
        <taxon>Magnoliopsida</taxon>
        <taxon>eudicotyledons</taxon>
        <taxon>Gunneridae</taxon>
        <taxon>Pentapetalae</taxon>
        <taxon>rosids</taxon>
        <taxon>fabids</taxon>
        <taxon>Rosales</taxon>
        <taxon>Rosaceae</taxon>
        <taxon>Rosoideae</taxon>
        <taxon>Rosoideae incertae sedis</taxon>
        <taxon>Rubus</taxon>
    </lineage>
</organism>
<dbReference type="EMBL" id="JBEDUW010000005">
    <property type="protein sequence ID" value="KAK9929377.1"/>
    <property type="molecule type" value="Genomic_DNA"/>
</dbReference>